<gene>
    <name evidence="3" type="primary">ORF2L</name>
</gene>
<feature type="region of interest" description="Disordered" evidence="2">
    <location>
        <begin position="118"/>
        <end position="195"/>
    </location>
</feature>
<reference evidence="3" key="1">
    <citation type="submission" date="2001-03" db="EMBL/GenBank/DDBJ databases">
        <authorList>
            <person name="Rebrikov D."/>
            <person name="Bulina M."/>
            <person name="Bogdanova E."/>
            <person name="Lukyanov S."/>
        </authorList>
    </citation>
    <scope>NUCLEOTIDE SEQUENCE</scope>
</reference>
<reference evidence="3" key="2">
    <citation type="journal article" date="2002" name="BMC Genomics">
        <title>Complete genome sequence of a novel extrachromosomal virus-like element identified in planarian Girardia tigrina.</title>
        <authorList>
            <person name="Rebrikov D.V."/>
            <person name="Bulina M.E."/>
            <person name="Bogdanova E.A."/>
            <person name="Vagner L.L."/>
            <person name="Lukyanov S.A."/>
        </authorList>
    </citation>
    <scope>NUCLEOTIDE SEQUENCE</scope>
</reference>
<name>Q91S68_9VIRU</name>
<sequence>MGIRRKKVTKTVTPKRTTQHIQNPAYSGTPGGPQAASTPLRNTPTRTPPTKTTPIRNRLRSRVVGRNGQAVDRPLLSYRGRGANFGIMHNSPTNPRNIMRMQPRVMVENILNLSNYRETSFGTPTQTPRQTPQVTPRNSPTQPPIQPPNPEIPRPSQPIINKNTDGTGPGPSKTFNTPPRTPITKKKFKSPKSTTKLLPKKYKIPKQNIITKKFTPPITKQYVPFKQPLPKINYYHTPFLPKNTQYQTFKFISRSSKVINIIALFAQIAYEIYTYIHNQQQYEQKVFNLHNKVKYVINNIKNILQNLNKQRNRVNELYKELLQDHKIVAAIKHIVDENKQAFSQIKEEHKTTIKQHGLQLGEYFWIRKITKANTSQYVNKIIELIQTIESEIYYKTMLSIDEHLKTMNSTDLYKYIDSQKPDNTDNYYLLLHVAQFYAKNKYKLHHLHEP</sequence>
<feature type="region of interest" description="Disordered" evidence="2">
    <location>
        <begin position="1"/>
        <end position="54"/>
    </location>
</feature>
<feature type="compositionally biased region" description="Low complexity" evidence="2">
    <location>
        <begin position="123"/>
        <end position="140"/>
    </location>
</feature>
<feature type="coiled-coil region" evidence="1">
    <location>
        <begin position="297"/>
        <end position="324"/>
    </location>
</feature>
<feature type="compositionally biased region" description="Pro residues" evidence="2">
    <location>
        <begin position="141"/>
        <end position="156"/>
    </location>
</feature>
<keyword evidence="1" id="KW-0175">Coiled coil</keyword>
<accession>Q91S68</accession>
<evidence type="ECO:0000313" key="3">
    <source>
        <dbReference type="EMBL" id="AAK53634.1"/>
    </source>
</evidence>
<evidence type="ECO:0000256" key="2">
    <source>
        <dbReference type="SAM" id="MobiDB-lite"/>
    </source>
</evidence>
<dbReference type="EMBL" id="AF364091">
    <property type="protein sequence ID" value="AAK53634.1"/>
    <property type="molecule type" value="Genomic_DNA"/>
</dbReference>
<organism evidence="3">
    <name type="scientific">Planaria asexual strain-specific virus-like element type 2</name>
    <dbReference type="NCBI Taxonomy" id="159253"/>
    <lineage>
        <taxon>Viruses</taxon>
    </lineage>
</organism>
<protein>
    <submittedName>
        <fullName evidence="3">ORF2L</fullName>
    </submittedName>
</protein>
<proteinExistence type="predicted"/>
<feature type="compositionally biased region" description="Low complexity" evidence="2">
    <location>
        <begin position="38"/>
        <end position="54"/>
    </location>
</feature>
<evidence type="ECO:0000256" key="1">
    <source>
        <dbReference type="SAM" id="Coils"/>
    </source>
</evidence>